<name>A0A9W8MGB1_9AGAR</name>
<feature type="non-terminal residue" evidence="1">
    <location>
        <position position="1"/>
    </location>
</feature>
<dbReference type="OrthoDB" id="2970790at2759"/>
<reference evidence="1" key="1">
    <citation type="submission" date="2022-06" db="EMBL/GenBank/DDBJ databases">
        <title>Genome Sequence of Candolleomyces eurysporus.</title>
        <authorList>
            <person name="Buettner E."/>
        </authorList>
    </citation>
    <scope>NUCLEOTIDE SEQUENCE</scope>
    <source>
        <strain evidence="1">VTCC 930004</strain>
    </source>
</reference>
<evidence type="ECO:0000313" key="2">
    <source>
        <dbReference type="Proteomes" id="UP001140091"/>
    </source>
</evidence>
<protein>
    <submittedName>
        <fullName evidence="1">Uncharacterized protein</fullName>
    </submittedName>
</protein>
<dbReference type="AlphaFoldDB" id="A0A9W8MGB1"/>
<organism evidence="1 2">
    <name type="scientific">Candolleomyces eurysporus</name>
    <dbReference type="NCBI Taxonomy" id="2828524"/>
    <lineage>
        <taxon>Eukaryota</taxon>
        <taxon>Fungi</taxon>
        <taxon>Dikarya</taxon>
        <taxon>Basidiomycota</taxon>
        <taxon>Agaricomycotina</taxon>
        <taxon>Agaricomycetes</taxon>
        <taxon>Agaricomycetidae</taxon>
        <taxon>Agaricales</taxon>
        <taxon>Agaricineae</taxon>
        <taxon>Psathyrellaceae</taxon>
        <taxon>Candolleomyces</taxon>
    </lineage>
</organism>
<gene>
    <name evidence="1" type="ORF">H1R20_g7461</name>
</gene>
<dbReference type="EMBL" id="JANBPK010000864">
    <property type="protein sequence ID" value="KAJ2929631.1"/>
    <property type="molecule type" value="Genomic_DNA"/>
</dbReference>
<evidence type="ECO:0000313" key="1">
    <source>
        <dbReference type="EMBL" id="KAJ2929631.1"/>
    </source>
</evidence>
<comment type="caution">
    <text evidence="1">The sequence shown here is derived from an EMBL/GenBank/DDBJ whole genome shotgun (WGS) entry which is preliminary data.</text>
</comment>
<keyword evidence="2" id="KW-1185">Reference proteome</keyword>
<dbReference type="Proteomes" id="UP001140091">
    <property type="component" value="Unassembled WGS sequence"/>
</dbReference>
<sequence length="231" mass="25518">MTYLNYDVFDKVIVIDLLFRKLEKRLAHAGSKWNASQIFKVKCYAQDARDYFKDILLQSLNTTQDYHVDPSCYPHITQVYPSFTQELGDPFLDICLSPHPDSDTAGPAITNGESYSVLELGSEVAPAHAASGGGLDSVEKLVCLILFSEHIIAYCDSRWEEVDTSDVDYLALVNGILEDEEGAADDYGAGVREIEPLFEDKLTLNLVAGKTVERGGIVVDVDDLLEMIGMA</sequence>
<accession>A0A9W8MGB1</accession>
<proteinExistence type="predicted"/>